<dbReference type="EnsemblMetazoa" id="Aqu2.1.35681_001">
    <property type="protein sequence ID" value="Aqu2.1.35681_001"/>
    <property type="gene ID" value="Aqu2.1.35681"/>
</dbReference>
<keyword evidence="1" id="KW-0812">Transmembrane</keyword>
<organism evidence="2">
    <name type="scientific">Amphimedon queenslandica</name>
    <name type="common">Sponge</name>
    <dbReference type="NCBI Taxonomy" id="400682"/>
    <lineage>
        <taxon>Eukaryota</taxon>
        <taxon>Metazoa</taxon>
        <taxon>Porifera</taxon>
        <taxon>Demospongiae</taxon>
        <taxon>Heteroscleromorpha</taxon>
        <taxon>Haplosclerida</taxon>
        <taxon>Niphatidae</taxon>
        <taxon>Amphimedon</taxon>
    </lineage>
</organism>
<sequence length="78" mass="9201">MHFRNGDTTMEDWNHLMEQIPTKFQDQSPYVNALRLLLQLLLTTMLLCYMSVVIPLPPPMQYILEPMQPKFHLMILVA</sequence>
<keyword evidence="1" id="KW-1133">Transmembrane helix</keyword>
<dbReference type="AlphaFoldDB" id="A0A1X7V6R4"/>
<dbReference type="InParanoid" id="A0A1X7V6R4"/>
<reference evidence="2" key="1">
    <citation type="submission" date="2017-05" db="UniProtKB">
        <authorList>
            <consortium name="EnsemblMetazoa"/>
        </authorList>
    </citation>
    <scope>IDENTIFICATION</scope>
</reference>
<evidence type="ECO:0000256" key="1">
    <source>
        <dbReference type="SAM" id="Phobius"/>
    </source>
</evidence>
<accession>A0A1X7V6R4</accession>
<name>A0A1X7V6R4_AMPQE</name>
<evidence type="ECO:0000313" key="2">
    <source>
        <dbReference type="EnsemblMetazoa" id="Aqu2.1.35681_001"/>
    </source>
</evidence>
<protein>
    <submittedName>
        <fullName evidence="2">Uncharacterized protein</fullName>
    </submittedName>
</protein>
<proteinExistence type="predicted"/>
<feature type="transmembrane region" description="Helical" evidence="1">
    <location>
        <begin position="36"/>
        <end position="57"/>
    </location>
</feature>
<keyword evidence="1" id="KW-0472">Membrane</keyword>